<keyword evidence="3" id="KW-1185">Reference proteome</keyword>
<organism evidence="2 3">
    <name type="scientific">Roseovarius marisflavi</name>
    <dbReference type="NCBI Taxonomy" id="1054996"/>
    <lineage>
        <taxon>Bacteria</taxon>
        <taxon>Pseudomonadati</taxon>
        <taxon>Pseudomonadota</taxon>
        <taxon>Alphaproteobacteria</taxon>
        <taxon>Rhodobacterales</taxon>
        <taxon>Roseobacteraceae</taxon>
        <taxon>Roseovarius</taxon>
    </lineage>
</organism>
<feature type="region of interest" description="Disordered" evidence="1">
    <location>
        <begin position="29"/>
        <end position="48"/>
    </location>
</feature>
<proteinExistence type="predicted"/>
<feature type="non-terminal residue" evidence="2">
    <location>
        <position position="1"/>
    </location>
</feature>
<sequence>SKPRKQAGHMTASDKCTNLIKNVLLCRSHPHRHSPRDGSPVDPETGLGLRNDPMCLDEGLSGRPIFWSRAVTALRGGFFASGGVHVPGGQAPLVGASAGPTAGIVQCDEALFLQFRKRASGSAFRYAQRGNGCVHRQAHSAIVTVIVAAMKSRPDFDCGPICGSEGQNLRRKSIAWRSRFSANASAASRGNVP</sequence>
<reference evidence="3" key="1">
    <citation type="submission" date="2016-11" db="EMBL/GenBank/DDBJ databases">
        <authorList>
            <person name="Varghese N."/>
            <person name="Submissions S."/>
        </authorList>
    </citation>
    <scope>NUCLEOTIDE SEQUENCE [LARGE SCALE GENOMIC DNA]</scope>
    <source>
        <strain evidence="3">DSM 29327</strain>
    </source>
</reference>
<protein>
    <submittedName>
        <fullName evidence="2">Uncharacterized protein</fullName>
    </submittedName>
</protein>
<dbReference type="AlphaFoldDB" id="A0A1M7DMP2"/>
<evidence type="ECO:0000256" key="1">
    <source>
        <dbReference type="SAM" id="MobiDB-lite"/>
    </source>
</evidence>
<evidence type="ECO:0000313" key="3">
    <source>
        <dbReference type="Proteomes" id="UP000184191"/>
    </source>
</evidence>
<accession>A0A1M7DMP2</accession>
<gene>
    <name evidence="2" type="ORF">SAMN05444414_14413</name>
</gene>
<evidence type="ECO:0000313" key="2">
    <source>
        <dbReference type="EMBL" id="SHL80776.1"/>
    </source>
</evidence>
<dbReference type="EMBL" id="FRBN01000044">
    <property type="protein sequence ID" value="SHL80776.1"/>
    <property type="molecule type" value="Genomic_DNA"/>
</dbReference>
<name>A0A1M7DMP2_9RHOB</name>
<dbReference type="Proteomes" id="UP000184191">
    <property type="component" value="Unassembled WGS sequence"/>
</dbReference>